<keyword evidence="2" id="KW-0560">Oxidoreductase</keyword>
<name>A0A553HWD3_9PEZI</name>
<dbReference type="InterPro" id="IPR002347">
    <property type="entry name" value="SDR_fam"/>
</dbReference>
<proteinExistence type="inferred from homology"/>
<dbReference type="Gene3D" id="3.40.50.720">
    <property type="entry name" value="NAD(P)-binding Rossmann-like Domain"/>
    <property type="match status" value="1"/>
</dbReference>
<evidence type="ECO:0008006" key="5">
    <source>
        <dbReference type="Google" id="ProtNLM"/>
    </source>
</evidence>
<evidence type="ECO:0000313" key="3">
    <source>
        <dbReference type="EMBL" id="TRX92269.1"/>
    </source>
</evidence>
<reference evidence="4" key="1">
    <citation type="submission" date="2019-06" db="EMBL/GenBank/DDBJ databases">
        <title>Draft genome sequence of the griseofulvin-producing fungus Xylaria cubensis strain G536.</title>
        <authorList>
            <person name="Mead M.E."/>
            <person name="Raja H.A."/>
            <person name="Steenwyk J.L."/>
            <person name="Knowles S.L."/>
            <person name="Oberlies N.H."/>
            <person name="Rokas A."/>
        </authorList>
    </citation>
    <scope>NUCLEOTIDE SEQUENCE [LARGE SCALE GENOMIC DNA]</scope>
    <source>
        <strain evidence="4">G536</strain>
    </source>
</reference>
<dbReference type="InterPro" id="IPR036291">
    <property type="entry name" value="NAD(P)-bd_dom_sf"/>
</dbReference>
<dbReference type="SUPFAM" id="SSF51735">
    <property type="entry name" value="NAD(P)-binding Rossmann-fold domains"/>
    <property type="match status" value="1"/>
</dbReference>
<dbReference type="Proteomes" id="UP000319160">
    <property type="component" value="Unassembled WGS sequence"/>
</dbReference>
<dbReference type="EMBL" id="VFLP01000038">
    <property type="protein sequence ID" value="TRX92269.1"/>
    <property type="molecule type" value="Genomic_DNA"/>
</dbReference>
<gene>
    <name evidence="3" type="ORF">FHL15_006884</name>
</gene>
<comment type="similarity">
    <text evidence="1">Belongs to the short-chain dehydrogenases/reductases (SDR) family.</text>
</comment>
<sequence length="299" mass="32719">MTQFSFSTTGLEVVRAFADQVRNKTGPSEGGIGAEIAISLAHANPFLIVLAGRTEDKIKPVIRIIREINASVQLNFVELDLSDQTSVRRAAERISATVEKIDIIINNAAIMACPWHKTRDGIESQFATNYLGHFLLTNLLLEKTDGETYVPVAAYAQSKVAMLLFSSALASRFDPQEVAAFSVHPGNIRTNLQVNLQDPAAFKAAVEWVTEKTGHFAREEFKTLQQGSSTTLVAALDETVIGSSGCYLADAQVASVKPEQLKAGPELSEKLWSLSENLVHQKFEWVRYRPSGKADAETP</sequence>
<evidence type="ECO:0000256" key="2">
    <source>
        <dbReference type="ARBA" id="ARBA00023002"/>
    </source>
</evidence>
<organism evidence="3 4">
    <name type="scientific">Xylaria flabelliformis</name>
    <dbReference type="NCBI Taxonomy" id="2512241"/>
    <lineage>
        <taxon>Eukaryota</taxon>
        <taxon>Fungi</taxon>
        <taxon>Dikarya</taxon>
        <taxon>Ascomycota</taxon>
        <taxon>Pezizomycotina</taxon>
        <taxon>Sordariomycetes</taxon>
        <taxon>Xylariomycetidae</taxon>
        <taxon>Xylariales</taxon>
        <taxon>Xylariaceae</taxon>
        <taxon>Xylaria</taxon>
    </lineage>
</organism>
<dbReference type="STRING" id="2512241.A0A553HWD3"/>
<dbReference type="GO" id="GO:0016491">
    <property type="term" value="F:oxidoreductase activity"/>
    <property type="evidence" value="ECO:0007669"/>
    <property type="project" value="UniProtKB-KW"/>
</dbReference>
<dbReference type="PRINTS" id="PR00081">
    <property type="entry name" value="GDHRDH"/>
</dbReference>
<dbReference type="Pfam" id="PF00106">
    <property type="entry name" value="adh_short"/>
    <property type="match status" value="1"/>
</dbReference>
<accession>A0A553HWD3</accession>
<evidence type="ECO:0000256" key="1">
    <source>
        <dbReference type="ARBA" id="ARBA00006484"/>
    </source>
</evidence>
<dbReference type="OrthoDB" id="191139at2759"/>
<dbReference type="PANTHER" id="PTHR24320:SF283">
    <property type="entry name" value="RETINOL DEHYDROGENASE 11"/>
    <property type="match status" value="1"/>
</dbReference>
<evidence type="ECO:0000313" key="4">
    <source>
        <dbReference type="Proteomes" id="UP000319160"/>
    </source>
</evidence>
<dbReference type="AlphaFoldDB" id="A0A553HWD3"/>
<comment type="caution">
    <text evidence="3">The sequence shown here is derived from an EMBL/GenBank/DDBJ whole genome shotgun (WGS) entry which is preliminary data.</text>
</comment>
<dbReference type="PANTHER" id="PTHR24320">
    <property type="entry name" value="RETINOL DEHYDROGENASE"/>
    <property type="match status" value="1"/>
</dbReference>
<keyword evidence="4" id="KW-1185">Reference proteome</keyword>
<protein>
    <recommendedName>
        <fullName evidence="5">Ketoreductase (KR) domain-containing protein</fullName>
    </recommendedName>
</protein>